<evidence type="ECO:0000256" key="1">
    <source>
        <dbReference type="SAM" id="MobiDB-lite"/>
    </source>
</evidence>
<feature type="region of interest" description="Disordered" evidence="1">
    <location>
        <begin position="202"/>
        <end position="224"/>
    </location>
</feature>
<feature type="compositionally biased region" description="Low complexity" evidence="1">
    <location>
        <begin position="1067"/>
        <end position="1076"/>
    </location>
</feature>
<feature type="region of interest" description="Disordered" evidence="1">
    <location>
        <begin position="957"/>
        <end position="991"/>
    </location>
</feature>
<proteinExistence type="predicted"/>
<feature type="compositionally biased region" description="Polar residues" evidence="1">
    <location>
        <begin position="957"/>
        <end position="978"/>
    </location>
</feature>
<gene>
    <name evidence="2" type="primary">106052827</name>
</gene>
<dbReference type="RefSeq" id="XP_013063749.2">
    <property type="nucleotide sequence ID" value="XM_013208295.2"/>
</dbReference>
<name>A0A2C9JCX5_BIOGL</name>
<feature type="region of interest" description="Disordered" evidence="1">
    <location>
        <begin position="1008"/>
        <end position="1037"/>
    </location>
</feature>
<feature type="region of interest" description="Disordered" evidence="1">
    <location>
        <begin position="1269"/>
        <end position="1324"/>
    </location>
</feature>
<evidence type="ECO:0000313" key="2">
    <source>
        <dbReference type="EnsemblMetazoa" id="BGLB000799-PC"/>
    </source>
</evidence>
<feature type="compositionally biased region" description="Polar residues" evidence="1">
    <location>
        <begin position="1077"/>
        <end position="1094"/>
    </location>
</feature>
<feature type="compositionally biased region" description="Polar residues" evidence="1">
    <location>
        <begin position="603"/>
        <end position="618"/>
    </location>
</feature>
<reference evidence="2" key="1">
    <citation type="submission" date="2020-05" db="UniProtKB">
        <authorList>
            <consortium name="EnsemblMetazoa"/>
        </authorList>
    </citation>
    <scope>IDENTIFICATION</scope>
    <source>
        <strain evidence="2">BB02</strain>
    </source>
</reference>
<sequence length="1520" mass="168390">MTFPYIEQSTSVVNLLTINDSIDRGGDQQNKLQIIITDGSVQPAGVTQKLFESKVTFADLVRVCSTSESSQPCSKAQLGNTLLSTAHASTLVSNYLNTYRSYLDQLRKTCGRGDSPGEAISSRTCTKAVPLVLPLARMTPVFSDDSREDPEFLELLKKTTTESIRKLWPHPNKTNIVRTAGLVDSSDEVNSMTVSTSDIISVTEEKSDQPSNNSSFAHASDNSDCTDYKNDTLDSSEDTSGTNCGQCNLLDNTLLTETDNLSHNANSAMKSNGEQLMLSDGGSANVISKTSSSGPMPKSLLKVLNENLTSGDNYYRQSTDTSCQSTNWSDSTTQMKCTNESMGQQMKTSSLDSFLKHQQKLAQQHQLQRQIIQHQQQQQRQQQQLLEQYQQQEQQQQRQQTTNKMYGGFQPNEVNKSWIPSAEENGANSSRSRVVANSQPTTMYNPMTSGRVGIDVFSNGNQTNQDFFPSNNSVQGISVLGPFVDNQSSSEYSELSSNSRTLKASYACLDPSNPMTLSVVPLQDYQHERDSFAHTERQLGFNQPAEEKNCSNSSRSWAELSRPAYEGDAPSRLVYDNDSVYGTSSSGSTLEDRLRRAYARSRYPQSNQQTDATRQPSAQRPILKMNPAMDNTNEMGLYNGQSTQCSFEVKNGNGLDSGFETGNRNTLDMGYDDMNTRYRWNSLSNCSTQSDIDTTGMKSDTEEHFINVQSSTGSEQNSRLSRLYQWKQNLPTANDLTYMPTSRAVADSSRMTSNDSIANSLLSSIQTDRDFSWNASSITSPIASMSGMSSQSLDHQVFGSSSMNGQYLFSDAYLNKVSSFNMEQRRQMSNNSAHASNVSLNQNDQVEDSSLFYDADDARQNTWSWKGRQDSLDDNTMARTGPMCAPTLSQSMQILNNKILAAQSSHLSGQKSTEDNDPLKGKDQDAIYGEVSSEMNAHHAESMNKIRLIRAFSDPNSTNSAFRQSPHTSVSMSHLSVLQQQQQQQQRQKTEESVYKISEELEKTYLDDAGSSTPWHEMQPDENCRDHEESCSQDYNLESNPDKYVHLHNMDGSTMILSDQDLASLRSNSSSRLYSNQPKDQVDQTQGAQISRNQEPPRPRMILGANSLKQSSTDEKVKAEVEESNRRIREMLGLYPNKEQSNATAVRMQDNSVPTQQTASLVMNGQIQGLLQQGAAHSLSPGQISRMQMSGNKIQAPMAMAQQMYCVPNILMPQQSVQTPSGTRQSNLVPIQGMMTSVPSNSRFPQGMIRVPFVDMSRVVYVHQMPVNVSSQHPNNNHNNSSSSNPHVNTSNIITINTNDNDFSVNGQGDKSGRPIRSSGVKSKTTFIKMRSGSEEFTVPILGMRPAIDDAVCPRLIKTRTNPWDQDLDHDFSNSLMSKAVSMENISGVADPNLCNPEVTMMYPDISTLQNGALAAADPASKTATFMQWPASADMHPEMLDMLPVRRAMPEDCGTGRLCWPEMEFLMSSRDQLQSARRSNKPMGSNKANLISIIPKSNGADGVGAVGKETRFEKADPKFL</sequence>
<feature type="compositionally biased region" description="Polar residues" evidence="1">
    <location>
        <begin position="209"/>
        <end position="224"/>
    </location>
</feature>
<dbReference type="VEuPathDB" id="VectorBase:BGLAX_033288"/>
<dbReference type="OrthoDB" id="6089439at2759"/>
<feature type="compositionally biased region" description="Low complexity" evidence="1">
    <location>
        <begin position="1269"/>
        <end position="1302"/>
    </location>
</feature>
<protein>
    <submittedName>
        <fullName evidence="2">Uncharacterized protein</fullName>
    </submittedName>
</protein>
<organism evidence="2 3">
    <name type="scientific">Biomphalaria glabrata</name>
    <name type="common">Bloodfluke planorb</name>
    <name type="synonym">Freshwater snail</name>
    <dbReference type="NCBI Taxonomy" id="6526"/>
    <lineage>
        <taxon>Eukaryota</taxon>
        <taxon>Metazoa</taxon>
        <taxon>Spiralia</taxon>
        <taxon>Lophotrochozoa</taxon>
        <taxon>Mollusca</taxon>
        <taxon>Gastropoda</taxon>
        <taxon>Heterobranchia</taxon>
        <taxon>Euthyneura</taxon>
        <taxon>Panpulmonata</taxon>
        <taxon>Hygrophila</taxon>
        <taxon>Lymnaeoidea</taxon>
        <taxon>Planorbidae</taxon>
        <taxon>Biomphalaria</taxon>
    </lineage>
</organism>
<accession>A0A2C9JCX5</accession>
<feature type="region of interest" description="Disordered" evidence="1">
    <location>
        <begin position="396"/>
        <end position="434"/>
    </location>
</feature>
<dbReference type="EnsemblMetazoa" id="BGLB000799-RC">
    <property type="protein sequence ID" value="BGLB000799-PC"/>
    <property type="gene ID" value="BGLB000799"/>
</dbReference>
<dbReference type="KEGG" id="bgt:106052827"/>
<feature type="region of interest" description="Disordered" evidence="1">
    <location>
        <begin position="600"/>
        <end position="620"/>
    </location>
</feature>
<evidence type="ECO:0000313" key="3">
    <source>
        <dbReference type="Proteomes" id="UP000076420"/>
    </source>
</evidence>
<feature type="compositionally biased region" description="Basic and acidic residues" evidence="1">
    <location>
        <begin position="1018"/>
        <end position="1030"/>
    </location>
</feature>
<dbReference type="VEuPathDB" id="VectorBase:BGLB000799"/>
<feature type="region of interest" description="Disordered" evidence="1">
    <location>
        <begin position="1067"/>
        <end position="1100"/>
    </location>
</feature>
<dbReference type="Proteomes" id="UP000076420">
    <property type="component" value="Unassembled WGS sequence"/>
</dbReference>